<dbReference type="Proteomes" id="UP000503144">
    <property type="component" value="Chromosome"/>
</dbReference>
<proteinExistence type="predicted"/>
<sequence>MTYYVTFYTKRQGNFEYTEVFKVINCPDDIVPSDGTDVNNQFAIAVATNAGYLEDFQLPDSEEGLVFAITDSTTEEVAGEINFVELHI</sequence>
<gene>
    <name evidence="1" type="ORF">HF324_18385</name>
</gene>
<keyword evidence="2" id="KW-1185">Reference proteome</keyword>
<accession>A0ABX6LI36</accession>
<dbReference type="RefSeq" id="WP_168861315.1">
    <property type="nucleotide sequence ID" value="NZ_CP051204.2"/>
</dbReference>
<reference evidence="2" key="1">
    <citation type="submission" date="2020-04" db="EMBL/GenBank/DDBJ databases">
        <authorList>
            <person name="Kittiwongwattana C."/>
        </authorList>
    </citation>
    <scope>NUCLEOTIDE SEQUENCE [LARGE SCALE GENOMIC DNA]</scope>
    <source>
        <strain evidence="2">1303</strain>
    </source>
</reference>
<evidence type="ECO:0000313" key="2">
    <source>
        <dbReference type="Proteomes" id="UP000503144"/>
    </source>
</evidence>
<name>A0ABX6LI36_9BACT</name>
<evidence type="ECO:0000313" key="1">
    <source>
        <dbReference type="EMBL" id="QJB39717.1"/>
    </source>
</evidence>
<reference evidence="1 2" key="2">
    <citation type="submission" date="2020-09" db="EMBL/GenBank/DDBJ databases">
        <authorList>
            <person name="Kittiwongwattana C."/>
        </authorList>
    </citation>
    <scope>NUCLEOTIDE SEQUENCE [LARGE SCALE GENOMIC DNA]</scope>
    <source>
        <strain evidence="1 2">1303</strain>
    </source>
</reference>
<organism evidence="1 2">
    <name type="scientific">Chitinophaga oryzae</name>
    <dbReference type="NCBI Taxonomy" id="2725414"/>
    <lineage>
        <taxon>Bacteria</taxon>
        <taxon>Pseudomonadati</taxon>
        <taxon>Bacteroidota</taxon>
        <taxon>Chitinophagia</taxon>
        <taxon>Chitinophagales</taxon>
        <taxon>Chitinophagaceae</taxon>
        <taxon>Chitinophaga</taxon>
    </lineage>
</organism>
<dbReference type="EMBL" id="CP051204">
    <property type="protein sequence ID" value="QJB39717.1"/>
    <property type="molecule type" value="Genomic_DNA"/>
</dbReference>
<protein>
    <submittedName>
        <fullName evidence="1">Uncharacterized protein</fullName>
    </submittedName>
</protein>